<evidence type="ECO:0000313" key="7">
    <source>
        <dbReference type="RefSeq" id="XP_021844877.1"/>
    </source>
</evidence>
<proteinExistence type="inferred from homology"/>
<dbReference type="InterPro" id="IPR034088">
    <property type="entry name" value="Pla_a_1-like"/>
</dbReference>
<dbReference type="RefSeq" id="XP_021844877.1">
    <property type="nucleotide sequence ID" value="XM_021989185.2"/>
</dbReference>
<sequence>MNNVIIHVFIMSFLCCSLTTAALTSLVLPICTYISKADPENVNYESCISILGSDPRSSISTAPQLARISFELDITRAKTISSTIDTLLKLSVSDPLASNALKDCSSVYSRIPGDLESGLEAIKDGDFDTASARVSAAMNAAITCEIGIKEKKGNIAPLHKEISEFYQLGAISLGFTILLRIIN</sequence>
<evidence type="ECO:0000256" key="1">
    <source>
        <dbReference type="ARBA" id="ARBA00022729"/>
    </source>
</evidence>
<evidence type="ECO:0000256" key="3">
    <source>
        <dbReference type="ARBA" id="ARBA00038471"/>
    </source>
</evidence>
<organism evidence="6 7">
    <name type="scientific">Spinacia oleracea</name>
    <name type="common">Spinach</name>
    <dbReference type="NCBI Taxonomy" id="3562"/>
    <lineage>
        <taxon>Eukaryota</taxon>
        <taxon>Viridiplantae</taxon>
        <taxon>Streptophyta</taxon>
        <taxon>Embryophyta</taxon>
        <taxon>Tracheophyta</taxon>
        <taxon>Spermatophyta</taxon>
        <taxon>Magnoliopsida</taxon>
        <taxon>eudicotyledons</taxon>
        <taxon>Gunneridae</taxon>
        <taxon>Pentapetalae</taxon>
        <taxon>Caryophyllales</taxon>
        <taxon>Chenopodiaceae</taxon>
        <taxon>Chenopodioideae</taxon>
        <taxon>Anserineae</taxon>
        <taxon>Spinacia</taxon>
    </lineage>
</organism>
<dbReference type="SUPFAM" id="SSF101148">
    <property type="entry name" value="Plant invertase/pectin methylesterase inhibitor"/>
    <property type="match status" value="1"/>
</dbReference>
<evidence type="ECO:0000256" key="2">
    <source>
        <dbReference type="ARBA" id="ARBA00023157"/>
    </source>
</evidence>
<comment type="similarity">
    <text evidence="3">Belongs to the PMEI family.</text>
</comment>
<dbReference type="InterPro" id="IPR035513">
    <property type="entry name" value="Invertase/methylesterase_inhib"/>
</dbReference>
<dbReference type="CDD" id="cd15795">
    <property type="entry name" value="PMEI-Pla_a_1_like"/>
    <property type="match status" value="1"/>
</dbReference>
<dbReference type="SMART" id="SM00856">
    <property type="entry name" value="PMEI"/>
    <property type="match status" value="1"/>
</dbReference>
<dbReference type="KEGG" id="soe:110784733"/>
<name>A0A9R0I979_SPIOL</name>
<keyword evidence="1 4" id="KW-0732">Signal</keyword>
<dbReference type="OrthoDB" id="1902988at2759"/>
<dbReference type="Gene3D" id="1.20.140.40">
    <property type="entry name" value="Invertase/pectin methylesterase inhibitor family protein"/>
    <property type="match status" value="1"/>
</dbReference>
<feature type="domain" description="Pectinesterase inhibitor" evidence="5">
    <location>
        <begin position="22"/>
        <end position="175"/>
    </location>
</feature>
<feature type="signal peptide" evidence="4">
    <location>
        <begin position="1"/>
        <end position="21"/>
    </location>
</feature>
<accession>A0A9R0I979</accession>
<evidence type="ECO:0000259" key="5">
    <source>
        <dbReference type="SMART" id="SM00856"/>
    </source>
</evidence>
<dbReference type="GO" id="GO:0004857">
    <property type="term" value="F:enzyme inhibitor activity"/>
    <property type="evidence" value="ECO:0000318"/>
    <property type="project" value="GO_Central"/>
</dbReference>
<dbReference type="PANTHER" id="PTHR35357:SF8">
    <property type="entry name" value="OS01G0111000 PROTEIN"/>
    <property type="match status" value="1"/>
</dbReference>
<reference evidence="7" key="2">
    <citation type="submission" date="2025-08" db="UniProtKB">
        <authorList>
            <consortium name="RefSeq"/>
        </authorList>
    </citation>
    <scope>IDENTIFICATION</scope>
    <source>
        <tissue evidence="7">Leaf</tissue>
    </source>
</reference>
<dbReference type="Pfam" id="PF04043">
    <property type="entry name" value="PMEI"/>
    <property type="match status" value="1"/>
</dbReference>
<evidence type="ECO:0000256" key="4">
    <source>
        <dbReference type="SAM" id="SignalP"/>
    </source>
</evidence>
<dbReference type="PANTHER" id="PTHR35357">
    <property type="entry name" value="OS02G0537100 PROTEIN"/>
    <property type="match status" value="1"/>
</dbReference>
<dbReference type="GO" id="GO:0009827">
    <property type="term" value="P:plant-type cell wall modification"/>
    <property type="evidence" value="ECO:0000318"/>
    <property type="project" value="GO_Central"/>
</dbReference>
<gene>
    <name evidence="7" type="primary">LOC110784733</name>
</gene>
<dbReference type="NCBIfam" id="TIGR01614">
    <property type="entry name" value="PME_inhib"/>
    <property type="match status" value="1"/>
</dbReference>
<evidence type="ECO:0000313" key="6">
    <source>
        <dbReference type="Proteomes" id="UP000813463"/>
    </source>
</evidence>
<dbReference type="AlphaFoldDB" id="A0A9R0I979"/>
<dbReference type="Proteomes" id="UP000813463">
    <property type="component" value="Chromosome 2"/>
</dbReference>
<dbReference type="GO" id="GO:0009505">
    <property type="term" value="C:plant-type cell wall"/>
    <property type="evidence" value="ECO:0000318"/>
    <property type="project" value="GO_Central"/>
</dbReference>
<reference evidence="6" key="1">
    <citation type="journal article" date="2021" name="Nat. Commun.">
        <title>Genomic analyses provide insights into spinach domestication and the genetic basis of agronomic traits.</title>
        <authorList>
            <person name="Cai X."/>
            <person name="Sun X."/>
            <person name="Xu C."/>
            <person name="Sun H."/>
            <person name="Wang X."/>
            <person name="Ge C."/>
            <person name="Zhang Z."/>
            <person name="Wang Q."/>
            <person name="Fei Z."/>
            <person name="Jiao C."/>
            <person name="Wang Q."/>
        </authorList>
    </citation>
    <scope>NUCLEOTIDE SEQUENCE [LARGE SCALE GENOMIC DNA]</scope>
    <source>
        <strain evidence="6">cv. Varoflay</strain>
    </source>
</reference>
<protein>
    <submittedName>
        <fullName evidence="7">Invertase inhibitor</fullName>
    </submittedName>
</protein>
<dbReference type="GeneID" id="110784733"/>
<feature type="chain" id="PRO_5040501126" evidence="4">
    <location>
        <begin position="22"/>
        <end position="183"/>
    </location>
</feature>
<dbReference type="InterPro" id="IPR006501">
    <property type="entry name" value="Pectinesterase_inhib_dom"/>
</dbReference>
<keyword evidence="2" id="KW-1015">Disulfide bond</keyword>
<keyword evidence="6" id="KW-1185">Reference proteome</keyword>